<keyword evidence="1" id="KW-0812">Transmembrane</keyword>
<accession>A0AAU9ZV66</accession>
<dbReference type="GO" id="GO:0042795">
    <property type="term" value="P:snRNA transcription by RNA polymerase II"/>
    <property type="evidence" value="ECO:0007669"/>
    <property type="project" value="TreeGrafter"/>
</dbReference>
<protein>
    <submittedName>
        <fullName evidence="2">Ice2 protein</fullName>
    </submittedName>
</protein>
<dbReference type="PANTHER" id="PTHR14633">
    <property type="entry name" value="LITTLE ELONGATION COMPLEX SUBUNIT 2"/>
    <property type="match status" value="1"/>
</dbReference>
<evidence type="ECO:0000313" key="3">
    <source>
        <dbReference type="Proteomes" id="UP001152836"/>
    </source>
</evidence>
<gene>
    <name evidence="2" type="primary">Ice2</name>
    <name evidence="2" type="ORF">PHOROB_LOCUS12282</name>
</gene>
<dbReference type="Proteomes" id="UP001152836">
    <property type="component" value="Unassembled WGS sequence"/>
</dbReference>
<feature type="transmembrane region" description="Helical" evidence="1">
    <location>
        <begin position="150"/>
        <end position="171"/>
    </location>
</feature>
<keyword evidence="1" id="KW-1133">Transmembrane helix</keyword>
<evidence type="ECO:0000256" key="1">
    <source>
        <dbReference type="SAM" id="Phobius"/>
    </source>
</evidence>
<dbReference type="AlphaFoldDB" id="A0AAU9ZV66"/>
<dbReference type="GO" id="GO:0045945">
    <property type="term" value="P:positive regulation of transcription by RNA polymerase III"/>
    <property type="evidence" value="ECO:0007669"/>
    <property type="project" value="TreeGrafter"/>
</dbReference>
<keyword evidence="1" id="KW-0472">Membrane</keyword>
<name>A0AAU9ZV66_PHORO</name>
<evidence type="ECO:0000313" key="2">
    <source>
        <dbReference type="EMBL" id="CAH6874208.1"/>
    </source>
</evidence>
<comment type="caution">
    <text evidence="2">The sequence shown here is derived from an EMBL/GenBank/DDBJ whole genome shotgun (WGS) entry which is preliminary data.</text>
</comment>
<dbReference type="EMBL" id="CALSGD010001501">
    <property type="protein sequence ID" value="CAH6874208.1"/>
    <property type="molecule type" value="Genomic_DNA"/>
</dbReference>
<organism evidence="2 3">
    <name type="scientific">Phodopus roborovskii</name>
    <name type="common">Roborovski's desert hamster</name>
    <name type="synonym">Cricetulus roborovskii</name>
    <dbReference type="NCBI Taxonomy" id="109678"/>
    <lineage>
        <taxon>Eukaryota</taxon>
        <taxon>Metazoa</taxon>
        <taxon>Chordata</taxon>
        <taxon>Craniata</taxon>
        <taxon>Vertebrata</taxon>
        <taxon>Euteleostomi</taxon>
        <taxon>Mammalia</taxon>
        <taxon>Eutheria</taxon>
        <taxon>Euarchontoglires</taxon>
        <taxon>Glires</taxon>
        <taxon>Rodentia</taxon>
        <taxon>Myomorpha</taxon>
        <taxon>Muroidea</taxon>
        <taxon>Cricetidae</taxon>
        <taxon>Cricetinae</taxon>
        <taxon>Phodopus</taxon>
    </lineage>
</organism>
<sequence length="185" mass="21202">MSSSVTMSESRLNWDVTPKNGLKAFFSPENYKDHSMAPSLKELYILSNRRIGENLNVSASSVENEPAVSSATQAKEKVGMILLPKPRVPYPRFSRFSQREQRAYVDLLAKYAKIPSSSKAVGTNTNEFLQYLVCILFIQFSKNTKNQEIILLYISFHLSLSLLIYLFLLLLEQSYLQKWESKDFS</sequence>
<dbReference type="GO" id="GO:0042796">
    <property type="term" value="P:snRNA transcription by RNA polymerase III"/>
    <property type="evidence" value="ECO:0007669"/>
    <property type="project" value="TreeGrafter"/>
</dbReference>
<reference evidence="2" key="1">
    <citation type="submission" date="2022-06" db="EMBL/GenBank/DDBJ databases">
        <authorList>
            <person name="Andreotti S."/>
            <person name="Wyler E."/>
        </authorList>
    </citation>
    <scope>NUCLEOTIDE SEQUENCE</scope>
</reference>
<dbReference type="PANTHER" id="PTHR14633:SF3">
    <property type="entry name" value="LITTLE ELONGATION COMPLEX SUBUNIT 2"/>
    <property type="match status" value="1"/>
</dbReference>
<proteinExistence type="predicted"/>
<keyword evidence="3" id="KW-1185">Reference proteome</keyword>